<reference evidence="1 2" key="1">
    <citation type="submission" date="2024-09" db="EMBL/GenBank/DDBJ databases">
        <authorList>
            <person name="Sun Q."/>
            <person name="Mori K."/>
        </authorList>
    </citation>
    <scope>NUCLEOTIDE SEQUENCE [LARGE SCALE GENOMIC DNA]</scope>
    <source>
        <strain evidence="1 2">CECT 8726</strain>
    </source>
</reference>
<sequence>MKKLSLLVAIGALIIVLGVFFEEPEVAKETPPANAAVQDITTGFEIFVEASPASAFTAELTVNTNIPLPIEVMASLSIKDQNPTDTYIGVSKRVTITSPVQTVILDGESENLPAGEYLAEVTFYPRWGAENGPSAAREIREEILGIAEIELTGSGESKGQADQRNVAQKWVIENVVVGTQWNESQFVKVLGEYAKSEADLNLHDAYYFPQADMTIIVRRSNCTVAIWRMGKATR</sequence>
<organism evidence="1 2">
    <name type="scientific">Pseudohalocynthiibacter aestuariivivens</name>
    <dbReference type="NCBI Taxonomy" id="1591409"/>
    <lineage>
        <taxon>Bacteria</taxon>
        <taxon>Pseudomonadati</taxon>
        <taxon>Pseudomonadota</taxon>
        <taxon>Alphaproteobacteria</taxon>
        <taxon>Rhodobacterales</taxon>
        <taxon>Paracoccaceae</taxon>
        <taxon>Pseudohalocynthiibacter</taxon>
    </lineage>
</organism>
<evidence type="ECO:0000313" key="2">
    <source>
        <dbReference type="Proteomes" id="UP001589683"/>
    </source>
</evidence>
<proteinExistence type="predicted"/>
<dbReference type="EMBL" id="JBHMEA010000040">
    <property type="protein sequence ID" value="MFB9232609.1"/>
    <property type="molecule type" value="Genomic_DNA"/>
</dbReference>
<comment type="caution">
    <text evidence="1">The sequence shown here is derived from an EMBL/GenBank/DDBJ whole genome shotgun (WGS) entry which is preliminary data.</text>
</comment>
<dbReference type="Proteomes" id="UP001589683">
    <property type="component" value="Unassembled WGS sequence"/>
</dbReference>
<protein>
    <submittedName>
        <fullName evidence="1">Uncharacterized protein</fullName>
    </submittedName>
</protein>
<dbReference type="RefSeq" id="WP_213891355.1">
    <property type="nucleotide sequence ID" value="NZ_JAGFNU010000025.1"/>
</dbReference>
<name>A0ABV5JGN3_9RHOB</name>
<accession>A0ABV5JGN3</accession>
<evidence type="ECO:0000313" key="1">
    <source>
        <dbReference type="EMBL" id="MFB9232609.1"/>
    </source>
</evidence>
<gene>
    <name evidence="1" type="ORF">ACFFUT_12510</name>
</gene>
<keyword evidence="2" id="KW-1185">Reference proteome</keyword>